<dbReference type="Gene3D" id="3.20.80.10">
    <property type="entry name" value="Regulatory factor, effector binding domain"/>
    <property type="match status" value="1"/>
</dbReference>
<dbReference type="Proteomes" id="UP000298325">
    <property type="component" value="Unassembled WGS sequence"/>
</dbReference>
<dbReference type="EMBL" id="SRPF01000001">
    <property type="protein sequence ID" value="TGN41093.1"/>
    <property type="molecule type" value="Genomic_DNA"/>
</dbReference>
<dbReference type="OrthoDB" id="9927049at2"/>
<dbReference type="InterPro" id="IPR011256">
    <property type="entry name" value="Reg_factor_effector_dom_sf"/>
</dbReference>
<reference evidence="1 2" key="1">
    <citation type="submission" date="2019-04" db="EMBL/GenBank/DDBJ databases">
        <authorList>
            <person name="Park S."/>
            <person name="Yoon J.-H."/>
        </authorList>
    </citation>
    <scope>NUCLEOTIDE SEQUENCE [LARGE SCALE GENOMIC DNA]</scope>
    <source>
        <strain evidence="1 2">HJM-18</strain>
    </source>
</reference>
<evidence type="ECO:0000313" key="1">
    <source>
        <dbReference type="EMBL" id="TGN41093.1"/>
    </source>
</evidence>
<accession>A0A4Z1CB39</accession>
<comment type="caution">
    <text evidence="1">The sequence shown here is derived from an EMBL/GenBank/DDBJ whole genome shotgun (WGS) entry which is preliminary data.</text>
</comment>
<organism evidence="1 2">
    <name type="scientific">Marinobacter confluentis</name>
    <dbReference type="NCBI Taxonomy" id="1697557"/>
    <lineage>
        <taxon>Bacteria</taxon>
        <taxon>Pseudomonadati</taxon>
        <taxon>Pseudomonadota</taxon>
        <taxon>Gammaproteobacteria</taxon>
        <taxon>Pseudomonadales</taxon>
        <taxon>Marinobacteraceae</taxon>
        <taxon>Marinobacter</taxon>
    </lineage>
</organism>
<protein>
    <submittedName>
        <fullName evidence="1">Uncharacterized protein</fullName>
    </submittedName>
</protein>
<gene>
    <name evidence="1" type="ORF">E5Q11_00625</name>
</gene>
<evidence type="ECO:0000313" key="2">
    <source>
        <dbReference type="Proteomes" id="UP000298325"/>
    </source>
</evidence>
<dbReference type="RefSeq" id="WP_135801480.1">
    <property type="nucleotide sequence ID" value="NZ_SRPF01000001.1"/>
</dbReference>
<proteinExistence type="predicted"/>
<dbReference type="AlphaFoldDB" id="A0A4Z1CB39"/>
<keyword evidence="2" id="KW-1185">Reference proteome</keyword>
<name>A0A4Z1CB39_9GAMM</name>
<sequence>MLKTVQRAVYFTGQYEMPVNEIREQTRPLAQKVAVAAVKNAKLDIVGPLTLFLPDWRQPTFGDITLELGYPVTGSGQNLARYQKQMKDDFQCLTVTREAGSDSQDAWAELYRIAEENSLTATGDNRTVVSRNGSGYQIELQLGVRRK</sequence>